<keyword evidence="1" id="KW-0175">Coiled coil</keyword>
<gene>
    <name evidence="4" type="ORF">CYNAS_LOCUS4812</name>
</gene>
<feature type="domain" description="BAR" evidence="3">
    <location>
        <begin position="62"/>
        <end position="282"/>
    </location>
</feature>
<sequence>MSRVKSKEKTQSAESTKDWEQRSRESKRLSSKSTKLLSQMSVGAEGRGILGQAEAGKDSGKKQQMKRLFHRLKENIGIAERTEFSKELKAAMEGLDRYKLCLDHLADTMCRVIQENPKHRTKEQQKLAPPQNEDEFEKVAELLKTCKDLAEYPNLKLQTELYRKLAIEHRNYLRRARRALHNIRTFIQHDYWVVGIQRIELDELRAEMDFAKSELKGAKEPQLIEMKNRIYNEATKAFQAKLKEVKNSMDSVPKNREEHIADILEWVQCTKTYHERMAKILGDALK</sequence>
<feature type="region of interest" description="Disordered" evidence="2">
    <location>
        <begin position="1"/>
        <end position="43"/>
    </location>
</feature>
<dbReference type="Proteomes" id="UP001176961">
    <property type="component" value="Unassembled WGS sequence"/>
</dbReference>
<dbReference type="EMBL" id="CATQJL010000112">
    <property type="protein sequence ID" value="CAJ0592829.1"/>
    <property type="molecule type" value="Genomic_DNA"/>
</dbReference>
<proteinExistence type="predicted"/>
<reference evidence="4" key="1">
    <citation type="submission" date="2023-07" db="EMBL/GenBank/DDBJ databases">
        <authorList>
            <consortium name="CYATHOMIX"/>
        </authorList>
    </citation>
    <scope>NUCLEOTIDE SEQUENCE</scope>
    <source>
        <strain evidence="4">N/A</strain>
    </source>
</reference>
<evidence type="ECO:0000259" key="3">
    <source>
        <dbReference type="Pfam" id="PF03114"/>
    </source>
</evidence>
<dbReference type="InterPro" id="IPR027267">
    <property type="entry name" value="AH/BAR_dom_sf"/>
</dbReference>
<dbReference type="InterPro" id="IPR004148">
    <property type="entry name" value="BAR_dom"/>
</dbReference>
<evidence type="ECO:0000313" key="5">
    <source>
        <dbReference type="Proteomes" id="UP001176961"/>
    </source>
</evidence>
<name>A0AA36DSA1_CYLNA</name>
<dbReference type="Gene3D" id="1.20.1270.60">
    <property type="entry name" value="Arfaptin homology (AH) domain/BAR domain"/>
    <property type="match status" value="1"/>
</dbReference>
<protein>
    <recommendedName>
        <fullName evidence="3">BAR domain-containing protein</fullName>
    </recommendedName>
</protein>
<feature type="compositionally biased region" description="Basic and acidic residues" evidence="2">
    <location>
        <begin position="1"/>
        <end position="28"/>
    </location>
</feature>
<feature type="coiled-coil region" evidence="1">
    <location>
        <begin position="194"/>
        <end position="221"/>
    </location>
</feature>
<accession>A0AA36DSA1</accession>
<organism evidence="4 5">
    <name type="scientific">Cylicocyclus nassatus</name>
    <name type="common">Nematode worm</name>
    <dbReference type="NCBI Taxonomy" id="53992"/>
    <lineage>
        <taxon>Eukaryota</taxon>
        <taxon>Metazoa</taxon>
        <taxon>Ecdysozoa</taxon>
        <taxon>Nematoda</taxon>
        <taxon>Chromadorea</taxon>
        <taxon>Rhabditida</taxon>
        <taxon>Rhabditina</taxon>
        <taxon>Rhabditomorpha</taxon>
        <taxon>Strongyloidea</taxon>
        <taxon>Strongylidae</taxon>
        <taxon>Cylicocyclus</taxon>
    </lineage>
</organism>
<evidence type="ECO:0000256" key="2">
    <source>
        <dbReference type="SAM" id="MobiDB-lite"/>
    </source>
</evidence>
<dbReference type="GO" id="GO:0005737">
    <property type="term" value="C:cytoplasm"/>
    <property type="evidence" value="ECO:0007669"/>
    <property type="project" value="InterPro"/>
</dbReference>
<dbReference type="AlphaFoldDB" id="A0AA36DSA1"/>
<dbReference type="SUPFAM" id="SSF103657">
    <property type="entry name" value="BAR/IMD domain-like"/>
    <property type="match status" value="1"/>
</dbReference>
<dbReference type="Pfam" id="PF03114">
    <property type="entry name" value="BAR"/>
    <property type="match status" value="1"/>
</dbReference>
<keyword evidence="5" id="KW-1185">Reference proteome</keyword>
<evidence type="ECO:0000313" key="4">
    <source>
        <dbReference type="EMBL" id="CAJ0592829.1"/>
    </source>
</evidence>
<evidence type="ECO:0000256" key="1">
    <source>
        <dbReference type="SAM" id="Coils"/>
    </source>
</evidence>
<comment type="caution">
    <text evidence="4">The sequence shown here is derived from an EMBL/GenBank/DDBJ whole genome shotgun (WGS) entry which is preliminary data.</text>
</comment>